<dbReference type="SUPFAM" id="SSF51206">
    <property type="entry name" value="cAMP-binding domain-like"/>
    <property type="match status" value="1"/>
</dbReference>
<evidence type="ECO:0000313" key="3">
    <source>
        <dbReference type="Proteomes" id="UP000807825"/>
    </source>
</evidence>
<dbReference type="AlphaFoldDB" id="A0A9D6Z3W0"/>
<dbReference type="InterPro" id="IPR018490">
    <property type="entry name" value="cNMP-bd_dom_sf"/>
</dbReference>
<dbReference type="CDD" id="cd00038">
    <property type="entry name" value="CAP_ED"/>
    <property type="match status" value="1"/>
</dbReference>
<dbReference type="InterPro" id="IPR000595">
    <property type="entry name" value="cNMP-bd_dom"/>
</dbReference>
<sequence>MIIQEAELFRGIDEQAMNEIAKIMVLEIFEKGTVLFTPQRRADDFFILWEGRVRLAMGDEAQLDYIVSKRGEVFGWSGLVDREFYYAHAECVEPSRVYKIHKETINAIFEKHPASGMVFYKRLAGAVVQRLVYGYETLLREGRPWEVTSFGTRQVMAGAED</sequence>
<dbReference type="EMBL" id="JACRDE010000329">
    <property type="protein sequence ID" value="MBI5250304.1"/>
    <property type="molecule type" value="Genomic_DNA"/>
</dbReference>
<dbReference type="PROSITE" id="PS50042">
    <property type="entry name" value="CNMP_BINDING_3"/>
    <property type="match status" value="1"/>
</dbReference>
<organism evidence="2 3">
    <name type="scientific">Desulfomonile tiedjei</name>
    <dbReference type="NCBI Taxonomy" id="2358"/>
    <lineage>
        <taxon>Bacteria</taxon>
        <taxon>Pseudomonadati</taxon>
        <taxon>Thermodesulfobacteriota</taxon>
        <taxon>Desulfomonilia</taxon>
        <taxon>Desulfomonilales</taxon>
        <taxon>Desulfomonilaceae</taxon>
        <taxon>Desulfomonile</taxon>
    </lineage>
</organism>
<proteinExistence type="predicted"/>
<gene>
    <name evidence="2" type="ORF">HY912_12485</name>
</gene>
<name>A0A9D6Z3W0_9BACT</name>
<dbReference type="Gene3D" id="2.60.120.10">
    <property type="entry name" value="Jelly Rolls"/>
    <property type="match status" value="1"/>
</dbReference>
<evidence type="ECO:0000313" key="2">
    <source>
        <dbReference type="EMBL" id="MBI5250304.1"/>
    </source>
</evidence>
<dbReference type="InterPro" id="IPR014710">
    <property type="entry name" value="RmlC-like_jellyroll"/>
</dbReference>
<accession>A0A9D6Z3W0</accession>
<dbReference type="SMART" id="SM00100">
    <property type="entry name" value="cNMP"/>
    <property type="match status" value="1"/>
</dbReference>
<dbReference type="Pfam" id="PF00027">
    <property type="entry name" value="cNMP_binding"/>
    <property type="match status" value="1"/>
</dbReference>
<comment type="caution">
    <text evidence="2">The sequence shown here is derived from an EMBL/GenBank/DDBJ whole genome shotgun (WGS) entry which is preliminary data.</text>
</comment>
<dbReference type="Proteomes" id="UP000807825">
    <property type="component" value="Unassembled WGS sequence"/>
</dbReference>
<feature type="domain" description="Cyclic nucleotide-binding" evidence="1">
    <location>
        <begin position="8"/>
        <end position="109"/>
    </location>
</feature>
<evidence type="ECO:0000259" key="1">
    <source>
        <dbReference type="PROSITE" id="PS50042"/>
    </source>
</evidence>
<protein>
    <submittedName>
        <fullName evidence="2">Cyclic nucleotide-binding domain-containing protein</fullName>
    </submittedName>
</protein>
<reference evidence="2" key="1">
    <citation type="submission" date="2020-07" db="EMBL/GenBank/DDBJ databases">
        <title>Huge and variable diversity of episymbiotic CPR bacteria and DPANN archaea in groundwater ecosystems.</title>
        <authorList>
            <person name="He C.Y."/>
            <person name="Keren R."/>
            <person name="Whittaker M."/>
            <person name="Farag I.F."/>
            <person name="Doudna J."/>
            <person name="Cate J.H.D."/>
            <person name="Banfield J.F."/>
        </authorList>
    </citation>
    <scope>NUCLEOTIDE SEQUENCE</scope>
    <source>
        <strain evidence="2">NC_groundwater_1664_Pr3_B-0.1um_52_9</strain>
    </source>
</reference>